<protein>
    <recommendedName>
        <fullName evidence="2">DUF4872 domain-containing protein</fullName>
    </recommendedName>
</protein>
<accession>A0A640MKD3</accession>
<name>A0A640MKD3_BACAN</name>
<organism evidence="1">
    <name type="scientific">Bacillus anthracis</name>
    <name type="common">anthrax bacterium</name>
    <dbReference type="NCBI Taxonomy" id="1392"/>
    <lineage>
        <taxon>Bacteria</taxon>
        <taxon>Bacillati</taxon>
        <taxon>Bacillota</taxon>
        <taxon>Bacilli</taxon>
        <taxon>Bacillales</taxon>
        <taxon>Bacillaceae</taxon>
        <taxon>Bacillus</taxon>
        <taxon>Bacillus cereus group</taxon>
    </lineage>
</organism>
<reference evidence="1" key="1">
    <citation type="submission" date="2019-12" db="EMBL/GenBank/DDBJ databases">
        <title>Epidemiological and comparative genomic analysis of Bacillus anthracis isolated from northern Vietnam.</title>
        <authorList>
            <person name="Hoang T.T.H."/>
            <person name="Dang D.A."/>
            <person name="Pham M.H."/>
            <person name="Luong M.H."/>
            <person name="Tran N.D."/>
            <person name="Nguyen T.H."/>
            <person name="Nguyen T.T."/>
            <person name="Inoue S."/>
            <person name="Morikawa S."/>
            <person name="Okutani A."/>
        </authorList>
    </citation>
    <scope>NUCLEOTIDE SEQUENCE</scope>
    <source>
        <strain evidence="1">QuyetLC</strain>
    </source>
</reference>
<dbReference type="EMBL" id="BLEY01000072">
    <property type="protein sequence ID" value="GEU14537.1"/>
    <property type="molecule type" value="Genomic_DNA"/>
</dbReference>
<dbReference type="AlphaFoldDB" id="A0A640MKD3"/>
<evidence type="ECO:0000313" key="1">
    <source>
        <dbReference type="EMBL" id="GEU14537.1"/>
    </source>
</evidence>
<evidence type="ECO:0008006" key="2">
    <source>
        <dbReference type="Google" id="ProtNLM"/>
    </source>
</evidence>
<comment type="caution">
    <text evidence="1">The sequence shown here is derived from an EMBL/GenBank/DDBJ whole genome shotgun (WGS) entry which is preliminary data.</text>
</comment>
<gene>
    <name evidence="1" type="ORF">QuyetLC_46930</name>
</gene>
<proteinExistence type="predicted"/>
<sequence>MEFRECRLVTLHRIFKEIDPTIELTKSFLFLGGIKIALYKFPFRKNELIGLNGSGEMNSPYIFDELEIIYETIDSQTFFSEYFQNREKYLYILPLLGDFLGVEKYDTRNISVTGQSYLMIDDMDEQKIYFEFQGTQEFLMKSILEDVAKKQVWLLNGEFYVYKICKRKLQENLLLRKKLEIAEEELLLTCLNNYFSEFEYISEEGLVRVEGIQTFEQIIDYFKKLKMDISKYNKTKNKNNYRKYIYLQMLHMQKLICGGTDAFFRNEFKTILEKYYLKNDDSAIIKNKWINLAALWRDFARKLQNNISYNFIMKQPEKVIDMSIDYLKKIALLEVDVMKETNAFFMKK</sequence>
<reference evidence="1" key="2">
    <citation type="submission" date="2019-12" db="EMBL/GenBank/DDBJ databases">
        <authorList>
            <person name="Hoang T.H.H."/>
            <person name="Okutani A."/>
        </authorList>
    </citation>
    <scope>NUCLEOTIDE SEQUENCE</scope>
    <source>
        <strain evidence="1">QuyetLC</strain>
    </source>
</reference>